<dbReference type="AlphaFoldDB" id="A0A072USB0"/>
<gene>
    <name evidence="1" type="ordered locus">MTR_4g117730</name>
</gene>
<accession>A0A072USB0</accession>
<sequence>MYVENMFSLEGGAVGEAVGGTMLPELVDKLIEFDVKIGWDGKMQDDAKCVFEMNLEDIAEFADDDEKC</sequence>
<reference evidence="2" key="3">
    <citation type="submission" date="2015-04" db="UniProtKB">
        <authorList>
            <consortium name="EnsemblPlants"/>
        </authorList>
    </citation>
    <scope>IDENTIFICATION</scope>
    <source>
        <strain evidence="2">cv. Jemalong A17</strain>
    </source>
</reference>
<dbReference type="STRING" id="3880.A0A072USB0"/>
<evidence type="ECO:0000313" key="3">
    <source>
        <dbReference type="Proteomes" id="UP000002051"/>
    </source>
</evidence>
<reference evidence="1 3" key="1">
    <citation type="journal article" date="2011" name="Nature">
        <title>The Medicago genome provides insight into the evolution of rhizobial symbioses.</title>
        <authorList>
            <person name="Young N.D."/>
            <person name="Debelle F."/>
            <person name="Oldroyd G.E."/>
            <person name="Geurts R."/>
            <person name="Cannon S.B."/>
            <person name="Udvardi M.K."/>
            <person name="Benedito V.A."/>
            <person name="Mayer K.F."/>
            <person name="Gouzy J."/>
            <person name="Schoof H."/>
            <person name="Van de Peer Y."/>
            <person name="Proost S."/>
            <person name="Cook D.R."/>
            <person name="Meyers B.C."/>
            <person name="Spannagl M."/>
            <person name="Cheung F."/>
            <person name="De Mita S."/>
            <person name="Krishnakumar V."/>
            <person name="Gundlach H."/>
            <person name="Zhou S."/>
            <person name="Mudge J."/>
            <person name="Bharti A.K."/>
            <person name="Murray J.D."/>
            <person name="Naoumkina M.A."/>
            <person name="Rosen B."/>
            <person name="Silverstein K.A."/>
            <person name="Tang H."/>
            <person name="Rombauts S."/>
            <person name="Zhao P.X."/>
            <person name="Zhou P."/>
            <person name="Barbe V."/>
            <person name="Bardou P."/>
            <person name="Bechner M."/>
            <person name="Bellec A."/>
            <person name="Berger A."/>
            <person name="Berges H."/>
            <person name="Bidwell S."/>
            <person name="Bisseling T."/>
            <person name="Choisne N."/>
            <person name="Couloux A."/>
            <person name="Denny R."/>
            <person name="Deshpande S."/>
            <person name="Dai X."/>
            <person name="Doyle J.J."/>
            <person name="Dudez A.M."/>
            <person name="Farmer A.D."/>
            <person name="Fouteau S."/>
            <person name="Franken C."/>
            <person name="Gibelin C."/>
            <person name="Gish J."/>
            <person name="Goldstein S."/>
            <person name="Gonzalez A.J."/>
            <person name="Green P.J."/>
            <person name="Hallab A."/>
            <person name="Hartog M."/>
            <person name="Hua A."/>
            <person name="Humphray S.J."/>
            <person name="Jeong D.H."/>
            <person name="Jing Y."/>
            <person name="Jocker A."/>
            <person name="Kenton S.M."/>
            <person name="Kim D.J."/>
            <person name="Klee K."/>
            <person name="Lai H."/>
            <person name="Lang C."/>
            <person name="Lin S."/>
            <person name="Macmil S.L."/>
            <person name="Magdelenat G."/>
            <person name="Matthews L."/>
            <person name="McCorrison J."/>
            <person name="Monaghan E.L."/>
            <person name="Mun J.H."/>
            <person name="Najar F.Z."/>
            <person name="Nicholson C."/>
            <person name="Noirot C."/>
            <person name="O'Bleness M."/>
            <person name="Paule C.R."/>
            <person name="Poulain J."/>
            <person name="Prion F."/>
            <person name="Qin B."/>
            <person name="Qu C."/>
            <person name="Retzel E.F."/>
            <person name="Riddle C."/>
            <person name="Sallet E."/>
            <person name="Samain S."/>
            <person name="Samson N."/>
            <person name="Sanders I."/>
            <person name="Saurat O."/>
            <person name="Scarpelli C."/>
            <person name="Schiex T."/>
            <person name="Segurens B."/>
            <person name="Severin A.J."/>
            <person name="Sherrier D.J."/>
            <person name="Shi R."/>
            <person name="Sims S."/>
            <person name="Singer S.R."/>
            <person name="Sinharoy S."/>
            <person name="Sterck L."/>
            <person name="Viollet A."/>
            <person name="Wang B.B."/>
            <person name="Wang K."/>
            <person name="Wang M."/>
            <person name="Wang X."/>
            <person name="Warfsmann J."/>
            <person name="Weissenbach J."/>
            <person name="White D.D."/>
            <person name="White J.D."/>
            <person name="Wiley G.B."/>
            <person name="Wincker P."/>
            <person name="Xing Y."/>
            <person name="Yang L."/>
            <person name="Yao Z."/>
            <person name="Ying F."/>
            <person name="Zhai J."/>
            <person name="Zhou L."/>
            <person name="Zuber A."/>
            <person name="Denarie J."/>
            <person name="Dixon R.A."/>
            <person name="May G.D."/>
            <person name="Schwartz D.C."/>
            <person name="Rogers J."/>
            <person name="Quetier F."/>
            <person name="Town C.D."/>
            <person name="Roe B.A."/>
        </authorList>
    </citation>
    <scope>NUCLEOTIDE SEQUENCE [LARGE SCALE GENOMIC DNA]</scope>
    <source>
        <strain evidence="1">A17</strain>
        <strain evidence="2 3">cv. Jemalong A17</strain>
    </source>
</reference>
<proteinExistence type="predicted"/>
<organism evidence="1 3">
    <name type="scientific">Medicago truncatula</name>
    <name type="common">Barrel medic</name>
    <name type="synonym">Medicago tribuloides</name>
    <dbReference type="NCBI Taxonomy" id="3880"/>
    <lineage>
        <taxon>Eukaryota</taxon>
        <taxon>Viridiplantae</taxon>
        <taxon>Streptophyta</taxon>
        <taxon>Embryophyta</taxon>
        <taxon>Tracheophyta</taxon>
        <taxon>Spermatophyta</taxon>
        <taxon>Magnoliopsida</taxon>
        <taxon>eudicotyledons</taxon>
        <taxon>Gunneridae</taxon>
        <taxon>Pentapetalae</taxon>
        <taxon>rosids</taxon>
        <taxon>fabids</taxon>
        <taxon>Fabales</taxon>
        <taxon>Fabaceae</taxon>
        <taxon>Papilionoideae</taxon>
        <taxon>50 kb inversion clade</taxon>
        <taxon>NPAAA clade</taxon>
        <taxon>Hologalegina</taxon>
        <taxon>IRL clade</taxon>
        <taxon>Trifolieae</taxon>
        <taxon>Medicago</taxon>
    </lineage>
</organism>
<reference evidence="1 3" key="2">
    <citation type="journal article" date="2014" name="BMC Genomics">
        <title>An improved genome release (version Mt4.0) for the model legume Medicago truncatula.</title>
        <authorList>
            <person name="Tang H."/>
            <person name="Krishnakumar V."/>
            <person name="Bidwell S."/>
            <person name="Rosen B."/>
            <person name="Chan A."/>
            <person name="Zhou S."/>
            <person name="Gentzbittel L."/>
            <person name="Childs K.L."/>
            <person name="Yandell M."/>
            <person name="Gundlach H."/>
            <person name="Mayer K.F."/>
            <person name="Schwartz D.C."/>
            <person name="Town C.D."/>
        </authorList>
    </citation>
    <scope>GENOME REANNOTATION</scope>
    <source>
        <strain evidence="1">A17</strain>
        <strain evidence="2 3">cv. Jemalong A17</strain>
    </source>
</reference>
<dbReference type="EnsemblPlants" id="KEH32236">
    <property type="protein sequence ID" value="KEH32236"/>
    <property type="gene ID" value="MTR_4g117730"/>
</dbReference>
<dbReference type="Proteomes" id="UP000002051">
    <property type="component" value="Chromosome 4"/>
</dbReference>
<keyword evidence="3" id="KW-1185">Reference proteome</keyword>
<dbReference type="HOGENOM" id="CLU_2797786_0_0_1"/>
<protein>
    <submittedName>
        <fullName evidence="1">Transcription initiation factor ia protein, putative</fullName>
    </submittedName>
</protein>
<evidence type="ECO:0000313" key="1">
    <source>
        <dbReference type="EMBL" id="KEH32236.1"/>
    </source>
</evidence>
<name>A0A072USB0_MEDTR</name>
<evidence type="ECO:0000313" key="2">
    <source>
        <dbReference type="EnsemblPlants" id="KEH32236"/>
    </source>
</evidence>
<dbReference type="EMBL" id="CM001220">
    <property type="protein sequence ID" value="KEH32236.1"/>
    <property type="molecule type" value="Genomic_DNA"/>
</dbReference>